<name>A0A6I4T7F1_9SPHN</name>
<dbReference type="AlphaFoldDB" id="A0A6I4T7F1"/>
<dbReference type="EMBL" id="WTYT01000004">
    <property type="protein sequence ID" value="MXO66172.1"/>
    <property type="molecule type" value="Genomic_DNA"/>
</dbReference>
<accession>A0A6I4T7F1</accession>
<evidence type="ECO:0000256" key="1">
    <source>
        <dbReference type="ARBA" id="ARBA00022645"/>
    </source>
</evidence>
<dbReference type="PANTHER" id="PTHR11802:SF3">
    <property type="entry name" value="RETINOID-INDUCIBLE SERINE CARBOXYPEPTIDASE"/>
    <property type="match status" value="1"/>
</dbReference>
<dbReference type="Pfam" id="PF00450">
    <property type="entry name" value="Peptidase_S10"/>
    <property type="match status" value="1"/>
</dbReference>
<reference evidence="7 8" key="1">
    <citation type="submission" date="2019-12" db="EMBL/GenBank/DDBJ databases">
        <title>Genomic-based taxomic classification of the family Erythrobacteraceae.</title>
        <authorList>
            <person name="Xu L."/>
        </authorList>
    </citation>
    <scope>NUCLEOTIDE SEQUENCE [LARGE SCALE GENOMIC DNA]</scope>
    <source>
        <strain evidence="7 8">LMG 29518</strain>
    </source>
</reference>
<feature type="chain" id="PRO_5026269570" evidence="6">
    <location>
        <begin position="24"/>
        <end position="486"/>
    </location>
</feature>
<keyword evidence="8" id="KW-1185">Reference proteome</keyword>
<gene>
    <name evidence="7" type="ORF">GRI91_10430</name>
</gene>
<keyword evidence="4" id="KW-0378">Hydrolase</keyword>
<keyword evidence="1" id="KW-0121">Carboxypeptidase</keyword>
<dbReference type="InterPro" id="IPR029058">
    <property type="entry name" value="AB_hydrolase_fold"/>
</dbReference>
<dbReference type="OrthoDB" id="9770107at2"/>
<dbReference type="Gene3D" id="3.40.50.1820">
    <property type="entry name" value="alpha/beta hydrolase"/>
    <property type="match status" value="1"/>
</dbReference>
<keyword evidence="3 6" id="KW-0732">Signal</keyword>
<proteinExistence type="predicted"/>
<evidence type="ECO:0000256" key="4">
    <source>
        <dbReference type="ARBA" id="ARBA00022801"/>
    </source>
</evidence>
<dbReference type="PANTHER" id="PTHR11802">
    <property type="entry name" value="SERINE PROTEASE FAMILY S10 SERINE CARBOXYPEPTIDASE"/>
    <property type="match status" value="1"/>
</dbReference>
<organism evidence="7 8">
    <name type="scientific">Altericroceibacterium endophyticum</name>
    <dbReference type="NCBI Taxonomy" id="1808508"/>
    <lineage>
        <taxon>Bacteria</taxon>
        <taxon>Pseudomonadati</taxon>
        <taxon>Pseudomonadota</taxon>
        <taxon>Alphaproteobacteria</taxon>
        <taxon>Sphingomonadales</taxon>
        <taxon>Erythrobacteraceae</taxon>
        <taxon>Altericroceibacterium</taxon>
    </lineage>
</organism>
<dbReference type="Proteomes" id="UP000438476">
    <property type="component" value="Unassembled WGS sequence"/>
</dbReference>
<feature type="signal peptide" evidence="6">
    <location>
        <begin position="1"/>
        <end position="23"/>
    </location>
</feature>
<evidence type="ECO:0000256" key="5">
    <source>
        <dbReference type="ARBA" id="ARBA00023180"/>
    </source>
</evidence>
<dbReference type="GO" id="GO:0006508">
    <property type="term" value="P:proteolysis"/>
    <property type="evidence" value="ECO:0007669"/>
    <property type="project" value="UniProtKB-KW"/>
</dbReference>
<keyword evidence="2" id="KW-0645">Protease</keyword>
<comment type="caution">
    <text evidence="7">The sequence shown here is derived from an EMBL/GenBank/DDBJ whole genome shotgun (WGS) entry which is preliminary data.</text>
</comment>
<evidence type="ECO:0000256" key="6">
    <source>
        <dbReference type="SAM" id="SignalP"/>
    </source>
</evidence>
<dbReference type="InterPro" id="IPR001563">
    <property type="entry name" value="Peptidase_S10"/>
</dbReference>
<evidence type="ECO:0000313" key="7">
    <source>
        <dbReference type="EMBL" id="MXO66172.1"/>
    </source>
</evidence>
<evidence type="ECO:0000256" key="3">
    <source>
        <dbReference type="ARBA" id="ARBA00022729"/>
    </source>
</evidence>
<dbReference type="RefSeq" id="WP_160736608.1">
    <property type="nucleotide sequence ID" value="NZ_WTYT01000004.1"/>
</dbReference>
<protein>
    <submittedName>
        <fullName evidence="7">Septum formation initiator</fullName>
    </submittedName>
</protein>
<keyword evidence="5" id="KW-0325">Glycoprotein</keyword>
<sequence>MPVLPRLCLSAFVLAATACPALAAPGEVLATRENRVESHGTALSVTTEAGLVGIESSPGHVDGSAGYISYVAKDDGADRPVLFIFNGGPGASSSFLHMGALAPVRAEVPQDPQTPLPAQAKITANNNTLLDLADLVFIDPPGTGFSNIADNADRDFYMSTHGDAEAASQLVTQWLADHDRKNAPIYILGESYGTIRATEMVATLHEMDAPARLQGVILLGQALNMIETSQRPDNIVTYPVSLPSQAAIACYHGVITQPCKPEEIAQEVSDFAEEYLHALYQGRDVPTAEKRAVAEKLAEFTGISADYFLTHDLRISKERFRVALLQDRGLVTGRYDARYTERLPDDAGLLYGPDPFSAVSNLYGEAMKRYLANDLGLPNTADYKVLNQMEGSWSYGSGDSPFNDWPFMTIIEDAMERNPDLRLFVGSGMYDLTTTIGAADYLIAQSDIAQDRYSLNVYPAGHVAYSDDVSWAKLMVDLRRFISQDN</sequence>
<dbReference type="PROSITE" id="PS51257">
    <property type="entry name" value="PROKAR_LIPOPROTEIN"/>
    <property type="match status" value="1"/>
</dbReference>
<dbReference type="SUPFAM" id="SSF53474">
    <property type="entry name" value="alpha/beta-Hydrolases"/>
    <property type="match status" value="1"/>
</dbReference>
<evidence type="ECO:0000256" key="2">
    <source>
        <dbReference type="ARBA" id="ARBA00022670"/>
    </source>
</evidence>
<evidence type="ECO:0000313" key="8">
    <source>
        <dbReference type="Proteomes" id="UP000438476"/>
    </source>
</evidence>
<dbReference type="GO" id="GO:0004185">
    <property type="term" value="F:serine-type carboxypeptidase activity"/>
    <property type="evidence" value="ECO:0007669"/>
    <property type="project" value="InterPro"/>
</dbReference>